<name>A0A8C1LKB3_CYPCA</name>
<dbReference type="Ensembl" id="ENSCCRT00010070386.1">
    <property type="protein sequence ID" value="ENSCCRP00010064098.1"/>
    <property type="gene ID" value="ENSCCRG00010027348.1"/>
</dbReference>
<comment type="pathway">
    <text evidence="12">Steroid hormone biosynthesis; dafachronic acid biosynthesis.</text>
</comment>
<dbReference type="GO" id="GO:0016020">
    <property type="term" value="C:membrane"/>
    <property type="evidence" value="ECO:0007669"/>
    <property type="project" value="UniProtKB-SubCell"/>
</dbReference>
<evidence type="ECO:0000256" key="14">
    <source>
        <dbReference type="ARBA" id="ARBA00026095"/>
    </source>
</evidence>
<dbReference type="SUPFAM" id="SSF55961">
    <property type="entry name" value="Bet v1-like"/>
    <property type="match status" value="1"/>
</dbReference>
<evidence type="ECO:0000256" key="9">
    <source>
        <dbReference type="ARBA" id="ARBA00023004"/>
    </source>
</evidence>
<evidence type="ECO:0000256" key="5">
    <source>
        <dbReference type="ARBA" id="ARBA00022714"/>
    </source>
</evidence>
<dbReference type="UniPathway" id="UPA01020"/>
<evidence type="ECO:0000313" key="19">
    <source>
        <dbReference type="Ensembl" id="ENSCCRP00010064098.1"/>
    </source>
</evidence>
<keyword evidence="5" id="KW-0001">2Fe-2S</keyword>
<evidence type="ECO:0000256" key="11">
    <source>
        <dbReference type="ARBA" id="ARBA00023136"/>
    </source>
</evidence>
<dbReference type="Gene3D" id="2.102.10.10">
    <property type="entry name" value="Rieske [2Fe-2S] iron-sulphur domain"/>
    <property type="match status" value="1"/>
</dbReference>
<evidence type="ECO:0000256" key="8">
    <source>
        <dbReference type="ARBA" id="ARBA00023002"/>
    </source>
</evidence>
<keyword evidence="20" id="KW-1185">Reference proteome</keyword>
<comment type="pathway">
    <text evidence="3">Hormone biosynthesis.</text>
</comment>
<evidence type="ECO:0000256" key="2">
    <source>
        <dbReference type="ARBA" id="ARBA00004370"/>
    </source>
</evidence>
<dbReference type="GO" id="GO:0005737">
    <property type="term" value="C:cytoplasm"/>
    <property type="evidence" value="ECO:0007669"/>
    <property type="project" value="TreeGrafter"/>
</dbReference>
<evidence type="ECO:0000256" key="16">
    <source>
        <dbReference type="ARBA" id="ARBA00049548"/>
    </source>
</evidence>
<keyword evidence="9" id="KW-0408">Iron</keyword>
<evidence type="ECO:0000256" key="13">
    <source>
        <dbReference type="ARBA" id="ARBA00025729"/>
    </source>
</evidence>
<evidence type="ECO:0000313" key="20">
    <source>
        <dbReference type="Proteomes" id="UP000694427"/>
    </source>
</evidence>
<comment type="cofactor">
    <cofactor evidence="1">
        <name>Fe cation</name>
        <dbReference type="ChEBI" id="CHEBI:24875"/>
    </cofactor>
</comment>
<keyword evidence="7 17" id="KW-1133">Transmembrane helix</keyword>
<dbReference type="PROSITE" id="PS51296">
    <property type="entry name" value="RIESKE"/>
    <property type="match status" value="1"/>
</dbReference>
<dbReference type="AlphaFoldDB" id="A0A8C1LKB3"/>
<evidence type="ECO:0000256" key="3">
    <source>
        <dbReference type="ARBA" id="ARBA00004972"/>
    </source>
</evidence>
<dbReference type="EC" id="1.14.19.21" evidence="14"/>
<keyword evidence="10" id="KW-0411">Iron-sulfur</keyword>
<feature type="domain" description="Rieske" evidence="18">
    <location>
        <begin position="40"/>
        <end position="142"/>
    </location>
</feature>
<organism evidence="19 20">
    <name type="scientific">Cyprinus carpio</name>
    <name type="common">Common carp</name>
    <dbReference type="NCBI Taxonomy" id="7962"/>
    <lineage>
        <taxon>Eukaryota</taxon>
        <taxon>Metazoa</taxon>
        <taxon>Chordata</taxon>
        <taxon>Craniata</taxon>
        <taxon>Vertebrata</taxon>
        <taxon>Euteleostomi</taxon>
        <taxon>Actinopterygii</taxon>
        <taxon>Neopterygii</taxon>
        <taxon>Teleostei</taxon>
        <taxon>Ostariophysi</taxon>
        <taxon>Cypriniformes</taxon>
        <taxon>Cyprinidae</taxon>
        <taxon>Cyprininae</taxon>
        <taxon>Cyprinus</taxon>
    </lineage>
</organism>
<dbReference type="InterPro" id="IPR036922">
    <property type="entry name" value="Rieske_2Fe-2S_sf"/>
</dbReference>
<dbReference type="Proteomes" id="UP000694427">
    <property type="component" value="Unplaced"/>
</dbReference>
<evidence type="ECO:0000256" key="10">
    <source>
        <dbReference type="ARBA" id="ARBA00023014"/>
    </source>
</evidence>
<dbReference type="InterPro" id="IPR045605">
    <property type="entry name" value="KshA-like_C"/>
</dbReference>
<evidence type="ECO:0000256" key="15">
    <source>
        <dbReference type="ARBA" id="ARBA00047853"/>
    </source>
</evidence>
<dbReference type="InterPro" id="IPR050584">
    <property type="entry name" value="Cholesterol_7-desaturase"/>
</dbReference>
<evidence type="ECO:0000259" key="18">
    <source>
        <dbReference type="PROSITE" id="PS51296"/>
    </source>
</evidence>
<dbReference type="SUPFAM" id="SSF50022">
    <property type="entry name" value="ISP domain"/>
    <property type="match status" value="1"/>
</dbReference>
<evidence type="ECO:0000256" key="7">
    <source>
        <dbReference type="ARBA" id="ARBA00022989"/>
    </source>
</evidence>
<keyword evidence="4 17" id="KW-0812">Transmembrane</keyword>
<dbReference type="GO" id="GO:0008203">
    <property type="term" value="P:cholesterol metabolic process"/>
    <property type="evidence" value="ECO:0007669"/>
    <property type="project" value="InterPro"/>
</dbReference>
<dbReference type="PANTHER" id="PTHR21266:SF32">
    <property type="entry name" value="CHOLESTEROL 7-DESATURASE NVD"/>
    <property type="match status" value="1"/>
</dbReference>
<dbReference type="Pfam" id="PF19298">
    <property type="entry name" value="KshA_C"/>
    <property type="match status" value="1"/>
</dbReference>
<evidence type="ECO:0000256" key="6">
    <source>
        <dbReference type="ARBA" id="ARBA00022723"/>
    </source>
</evidence>
<evidence type="ECO:0000256" key="4">
    <source>
        <dbReference type="ARBA" id="ARBA00022692"/>
    </source>
</evidence>
<keyword evidence="11 17" id="KW-0472">Membrane</keyword>
<comment type="subcellular location">
    <subcellularLocation>
        <location evidence="2">Membrane</location>
    </subcellularLocation>
</comment>
<comment type="catalytic activity">
    <reaction evidence="16">
        <text>cholesterol + NADPH + O2 + H(+) = 7-dehydrocholesterol + NADP(+) + 2 H2O</text>
        <dbReference type="Rhea" id="RHEA:45024"/>
        <dbReference type="ChEBI" id="CHEBI:15377"/>
        <dbReference type="ChEBI" id="CHEBI:15378"/>
        <dbReference type="ChEBI" id="CHEBI:15379"/>
        <dbReference type="ChEBI" id="CHEBI:16113"/>
        <dbReference type="ChEBI" id="CHEBI:17759"/>
        <dbReference type="ChEBI" id="CHEBI:57783"/>
        <dbReference type="ChEBI" id="CHEBI:58349"/>
        <dbReference type="EC" id="1.14.19.21"/>
    </reaction>
    <physiologicalReaction direction="left-to-right" evidence="16">
        <dbReference type="Rhea" id="RHEA:45025"/>
    </physiologicalReaction>
</comment>
<keyword evidence="8" id="KW-0560">Oxidoreductase</keyword>
<dbReference type="PANTHER" id="PTHR21266">
    <property type="entry name" value="IRON-SULFUR DOMAIN CONTAINING PROTEIN"/>
    <property type="match status" value="1"/>
</dbReference>
<dbReference type="GO" id="GO:0046872">
    <property type="term" value="F:metal ion binding"/>
    <property type="evidence" value="ECO:0007669"/>
    <property type="project" value="UniProtKB-KW"/>
</dbReference>
<reference evidence="19" key="1">
    <citation type="submission" date="2025-08" db="UniProtKB">
        <authorList>
            <consortium name="Ensembl"/>
        </authorList>
    </citation>
    <scope>IDENTIFICATION</scope>
</reference>
<dbReference type="InterPro" id="IPR017941">
    <property type="entry name" value="Rieske_2Fe-2S"/>
</dbReference>
<protein>
    <recommendedName>
        <fullName evidence="14">cholesterol 7-desaturase</fullName>
        <ecNumber evidence="14">1.14.19.21</ecNumber>
    </recommendedName>
</protein>
<reference evidence="19" key="2">
    <citation type="submission" date="2025-09" db="UniProtKB">
        <authorList>
            <consortium name="Ensembl"/>
        </authorList>
    </citation>
    <scope>IDENTIFICATION</scope>
</reference>
<dbReference type="Gene3D" id="3.90.380.10">
    <property type="entry name" value="Naphthalene 1,2-dioxygenase Alpha Subunit, Chain A, domain 1"/>
    <property type="match status" value="1"/>
</dbReference>
<dbReference type="GO" id="GO:0170056">
    <property type="term" value="F:cholesterol 7-desaturase [NAD(P)H] activity"/>
    <property type="evidence" value="ECO:0007669"/>
    <property type="project" value="UniProtKB-EC"/>
</dbReference>
<proteinExistence type="inferred from homology"/>
<evidence type="ECO:0000256" key="17">
    <source>
        <dbReference type="SAM" id="Phobius"/>
    </source>
</evidence>
<comment type="similarity">
    <text evidence="13">Belongs to the cholesterol 7-desaturase family.</text>
</comment>
<evidence type="ECO:0000256" key="1">
    <source>
        <dbReference type="ARBA" id="ARBA00001962"/>
    </source>
</evidence>
<evidence type="ECO:0000256" key="12">
    <source>
        <dbReference type="ARBA" id="ARBA00025712"/>
    </source>
</evidence>
<feature type="transmembrane region" description="Helical" evidence="17">
    <location>
        <begin position="15"/>
        <end position="34"/>
    </location>
</feature>
<dbReference type="Pfam" id="PF00355">
    <property type="entry name" value="Rieske"/>
    <property type="match status" value="1"/>
</dbReference>
<accession>A0A8C1LKB3</accession>
<sequence>MTVCGSYLINLRGPLFFFQVIVTNCGILFLELFYCKRGHQMPIFHNEIKNLTYLYFPPGQQVAVFRGRDGKAYVVDAYCPHLGANLAVGWRVVGGCIECPFHGWQFRGADGKCVKIPYADKMPEFAKVRCWPSCEINGQVLVWFHCDGPEPTWRVPEQREITHGEWVYHSRTEHFINEIPENAADIAHLAHLHTPGIVSGVDLRYTNSKTWEFIRHDWKVEWKPEPEPNKHCSQVMTGPSVGPGVVFLLFEHSFLGQGVIMHCVTPVEPLLQCVSHTIFYQSTIPPLVPKFILRAECIQFEQDVMIWNNKTYISKPMLVKEDSTIQKHRHWFSQFYSKNRPRLCYQHDTSEHQLCFSPYGLLKAQYRYFFNQS</sequence>
<dbReference type="GO" id="GO:0051537">
    <property type="term" value="F:2 iron, 2 sulfur cluster binding"/>
    <property type="evidence" value="ECO:0007669"/>
    <property type="project" value="UniProtKB-KW"/>
</dbReference>
<keyword evidence="6" id="KW-0479">Metal-binding</keyword>
<comment type="catalytic activity">
    <reaction evidence="15">
        <text>cholesterol + NADH + O2 + H(+) = 7-dehydrocholesterol + NAD(+) + 2 H2O</text>
        <dbReference type="Rhea" id="RHEA:51644"/>
        <dbReference type="ChEBI" id="CHEBI:15377"/>
        <dbReference type="ChEBI" id="CHEBI:15378"/>
        <dbReference type="ChEBI" id="CHEBI:15379"/>
        <dbReference type="ChEBI" id="CHEBI:16113"/>
        <dbReference type="ChEBI" id="CHEBI:17759"/>
        <dbReference type="ChEBI" id="CHEBI:57540"/>
        <dbReference type="ChEBI" id="CHEBI:57945"/>
        <dbReference type="EC" id="1.14.19.21"/>
    </reaction>
    <physiologicalReaction direction="left-to-right" evidence="15">
        <dbReference type="Rhea" id="RHEA:51645"/>
    </physiologicalReaction>
</comment>